<keyword evidence="6" id="KW-1185">Reference proteome</keyword>
<dbReference type="Gene3D" id="3.40.50.300">
    <property type="entry name" value="P-loop containing nucleotide triphosphate hydrolases"/>
    <property type="match status" value="1"/>
</dbReference>
<dbReference type="RefSeq" id="WP_141367052.1">
    <property type="nucleotide sequence ID" value="NZ_BAAAJL010000001.1"/>
</dbReference>
<evidence type="ECO:0000313" key="5">
    <source>
        <dbReference type="EMBL" id="GED07681.1"/>
    </source>
</evidence>
<dbReference type="GO" id="GO:0016887">
    <property type="term" value="F:ATP hydrolysis activity"/>
    <property type="evidence" value="ECO:0007669"/>
    <property type="project" value="InterPro"/>
</dbReference>
<dbReference type="Pfam" id="PF00005">
    <property type="entry name" value="ABC_tran"/>
    <property type="match status" value="1"/>
</dbReference>
<dbReference type="InterPro" id="IPR027417">
    <property type="entry name" value="P-loop_NTPase"/>
</dbReference>
<accession>A0A4Y4DZ98</accession>
<keyword evidence="2" id="KW-0547">Nucleotide-binding</keyword>
<dbReference type="InterPro" id="IPR003439">
    <property type="entry name" value="ABC_transporter-like_ATP-bd"/>
</dbReference>
<dbReference type="SUPFAM" id="SSF52540">
    <property type="entry name" value="P-loop containing nucleoside triphosphate hydrolases"/>
    <property type="match status" value="1"/>
</dbReference>
<feature type="domain" description="ABC transporter" evidence="4">
    <location>
        <begin position="12"/>
        <end position="245"/>
    </location>
</feature>
<organism evidence="5 6">
    <name type="scientific">Glutamicibacter uratoxydans</name>
    <name type="common">Arthrobacter uratoxydans</name>
    <dbReference type="NCBI Taxonomy" id="43667"/>
    <lineage>
        <taxon>Bacteria</taxon>
        <taxon>Bacillati</taxon>
        <taxon>Actinomycetota</taxon>
        <taxon>Actinomycetes</taxon>
        <taxon>Micrococcales</taxon>
        <taxon>Micrococcaceae</taxon>
        <taxon>Glutamicibacter</taxon>
    </lineage>
</organism>
<dbReference type="InterPro" id="IPR003593">
    <property type="entry name" value="AAA+_ATPase"/>
</dbReference>
<keyword evidence="3 5" id="KW-0067">ATP-binding</keyword>
<gene>
    <name evidence="5" type="ORF">AUR04nite_32130</name>
</gene>
<evidence type="ECO:0000313" key="6">
    <source>
        <dbReference type="Proteomes" id="UP000316612"/>
    </source>
</evidence>
<name>A0A4Y4DZ98_GLUUR</name>
<evidence type="ECO:0000256" key="1">
    <source>
        <dbReference type="ARBA" id="ARBA00022448"/>
    </source>
</evidence>
<dbReference type="CDD" id="cd03255">
    <property type="entry name" value="ABC_MJ0796_LolCDE_FtsE"/>
    <property type="match status" value="1"/>
</dbReference>
<dbReference type="InterPro" id="IPR015854">
    <property type="entry name" value="ABC_transpr_LolD-like"/>
</dbReference>
<evidence type="ECO:0000256" key="2">
    <source>
        <dbReference type="ARBA" id="ARBA00022741"/>
    </source>
</evidence>
<dbReference type="EMBL" id="BJNY01000024">
    <property type="protein sequence ID" value="GED07681.1"/>
    <property type="molecule type" value="Genomic_DNA"/>
</dbReference>
<sequence length="245" mass="25622">MLENSLGLPPVIAAHGLFRSFGTTVALGGVDLNIQLGQSLAIMGPSGSGKSTLLHALAGIELPDAGRITLNLPGYNNVQVETLNDKARTKLRREAFGFVFQSGLLIPELTAIENVAMALMINGVQRAAAMDRAAQALAQLGLAGMEQRRIGQLSGGQQQRVAIARAKVTGAGVVFADEPTGALDSTTGTEVLDILLEATVGAGKSLVMVTHDRSVAERCDRIVTLRDGHIVTDSATAQRQTGSWS</sequence>
<comment type="caution">
    <text evidence="5">The sequence shown here is derived from an EMBL/GenBank/DDBJ whole genome shotgun (WGS) entry which is preliminary data.</text>
</comment>
<evidence type="ECO:0000259" key="4">
    <source>
        <dbReference type="PROSITE" id="PS50893"/>
    </source>
</evidence>
<protein>
    <submittedName>
        <fullName evidence="5">ABC transporter ATP-binding protein</fullName>
    </submittedName>
</protein>
<proteinExistence type="predicted"/>
<reference evidence="5 6" key="1">
    <citation type="submission" date="2019-06" db="EMBL/GenBank/DDBJ databases">
        <title>Whole genome shotgun sequence of Glutamicibacter uratoxydans NBRC 15515.</title>
        <authorList>
            <person name="Hosoyama A."/>
            <person name="Uohara A."/>
            <person name="Ohji S."/>
            <person name="Ichikawa N."/>
        </authorList>
    </citation>
    <scope>NUCLEOTIDE SEQUENCE [LARGE SCALE GENOMIC DNA]</scope>
    <source>
        <strain evidence="5 6">NBRC 15515</strain>
    </source>
</reference>
<dbReference type="GO" id="GO:0005886">
    <property type="term" value="C:plasma membrane"/>
    <property type="evidence" value="ECO:0007669"/>
    <property type="project" value="TreeGrafter"/>
</dbReference>
<dbReference type="GO" id="GO:0022857">
    <property type="term" value="F:transmembrane transporter activity"/>
    <property type="evidence" value="ECO:0007669"/>
    <property type="project" value="TreeGrafter"/>
</dbReference>
<dbReference type="AlphaFoldDB" id="A0A4Y4DZ98"/>
<dbReference type="GO" id="GO:0005524">
    <property type="term" value="F:ATP binding"/>
    <property type="evidence" value="ECO:0007669"/>
    <property type="project" value="UniProtKB-KW"/>
</dbReference>
<dbReference type="PROSITE" id="PS50893">
    <property type="entry name" value="ABC_TRANSPORTER_2"/>
    <property type="match status" value="1"/>
</dbReference>
<dbReference type="PANTHER" id="PTHR24220">
    <property type="entry name" value="IMPORT ATP-BINDING PROTEIN"/>
    <property type="match status" value="1"/>
</dbReference>
<dbReference type="SMART" id="SM00382">
    <property type="entry name" value="AAA"/>
    <property type="match status" value="1"/>
</dbReference>
<keyword evidence="1" id="KW-0813">Transport</keyword>
<evidence type="ECO:0000256" key="3">
    <source>
        <dbReference type="ARBA" id="ARBA00022840"/>
    </source>
</evidence>
<dbReference type="OrthoDB" id="9778572at2"/>
<dbReference type="InterPro" id="IPR017911">
    <property type="entry name" value="MacB-like_ATP-bd"/>
</dbReference>
<dbReference type="PANTHER" id="PTHR24220:SF685">
    <property type="entry name" value="ABC TRANSPORTER RELATED"/>
    <property type="match status" value="1"/>
</dbReference>
<dbReference type="Proteomes" id="UP000316612">
    <property type="component" value="Unassembled WGS sequence"/>
</dbReference>